<dbReference type="Proteomes" id="UP001153076">
    <property type="component" value="Unassembled WGS sequence"/>
</dbReference>
<evidence type="ECO:0000313" key="2">
    <source>
        <dbReference type="EMBL" id="KAJ8448876.1"/>
    </source>
</evidence>
<accession>A0A9Q1QPD7</accession>
<feature type="compositionally biased region" description="Basic and acidic residues" evidence="1">
    <location>
        <begin position="131"/>
        <end position="140"/>
    </location>
</feature>
<proteinExistence type="predicted"/>
<evidence type="ECO:0000313" key="3">
    <source>
        <dbReference type="Proteomes" id="UP001153076"/>
    </source>
</evidence>
<gene>
    <name evidence="2" type="ORF">Cgig2_030732</name>
</gene>
<keyword evidence="3" id="KW-1185">Reference proteome</keyword>
<dbReference type="AlphaFoldDB" id="A0A9Q1QPD7"/>
<dbReference type="EMBL" id="JAKOGI010000026">
    <property type="protein sequence ID" value="KAJ8448876.1"/>
    <property type="molecule type" value="Genomic_DNA"/>
</dbReference>
<feature type="compositionally biased region" description="Basic and acidic residues" evidence="1">
    <location>
        <begin position="148"/>
        <end position="167"/>
    </location>
</feature>
<reference evidence="2" key="1">
    <citation type="submission" date="2022-04" db="EMBL/GenBank/DDBJ databases">
        <title>Carnegiea gigantea Genome sequencing and assembly v2.</title>
        <authorList>
            <person name="Copetti D."/>
            <person name="Sanderson M.J."/>
            <person name="Burquez A."/>
            <person name="Wojciechowski M.F."/>
        </authorList>
    </citation>
    <scope>NUCLEOTIDE SEQUENCE</scope>
    <source>
        <strain evidence="2">SGP5-SGP5p</strain>
        <tissue evidence="2">Aerial part</tissue>
    </source>
</reference>
<evidence type="ECO:0000256" key="1">
    <source>
        <dbReference type="SAM" id="MobiDB-lite"/>
    </source>
</evidence>
<feature type="region of interest" description="Disordered" evidence="1">
    <location>
        <begin position="131"/>
        <end position="188"/>
    </location>
</feature>
<comment type="caution">
    <text evidence="2">The sequence shown here is derived from an EMBL/GenBank/DDBJ whole genome shotgun (WGS) entry which is preliminary data.</text>
</comment>
<dbReference type="OrthoDB" id="1939383at2759"/>
<protein>
    <submittedName>
        <fullName evidence="2">Uncharacterized protein</fullName>
    </submittedName>
</protein>
<organism evidence="2 3">
    <name type="scientific">Carnegiea gigantea</name>
    <dbReference type="NCBI Taxonomy" id="171969"/>
    <lineage>
        <taxon>Eukaryota</taxon>
        <taxon>Viridiplantae</taxon>
        <taxon>Streptophyta</taxon>
        <taxon>Embryophyta</taxon>
        <taxon>Tracheophyta</taxon>
        <taxon>Spermatophyta</taxon>
        <taxon>Magnoliopsida</taxon>
        <taxon>eudicotyledons</taxon>
        <taxon>Gunneridae</taxon>
        <taxon>Pentapetalae</taxon>
        <taxon>Caryophyllales</taxon>
        <taxon>Cactineae</taxon>
        <taxon>Cactaceae</taxon>
        <taxon>Cactoideae</taxon>
        <taxon>Echinocereeae</taxon>
        <taxon>Carnegiea</taxon>
    </lineage>
</organism>
<name>A0A9Q1QPD7_9CARY</name>
<feature type="compositionally biased region" description="Polar residues" evidence="1">
    <location>
        <begin position="168"/>
        <end position="188"/>
    </location>
</feature>
<sequence length="188" mass="22125">MERYRVAVPRHTCDRAKKLLKSWVDGKHEESYERLEIRRKFLKTIANKFKVAKSWPGHVAPGVKMILTKTELENRERKCPKLDPPPVQLKRGRPPCERRRNITEKIKVYIRRNILRCSKYKQFGHNFRSHREGNVHEIRRGKDKPRKPKVDDKRRVGRPSKVDENTLKKAQTTQGTSSQPTIVTPSLS</sequence>